<feature type="region of interest" description="Disordered" evidence="2">
    <location>
        <begin position="900"/>
        <end position="964"/>
    </location>
</feature>
<feature type="signal peptide" evidence="4">
    <location>
        <begin position="1"/>
        <end position="17"/>
    </location>
</feature>
<evidence type="ECO:0000313" key="6">
    <source>
        <dbReference type="Proteomes" id="UP000077115"/>
    </source>
</evidence>
<organism evidence="5 6">
    <name type="scientific">Batrachochytrium dendrobatidis (strain JEL423)</name>
    <dbReference type="NCBI Taxonomy" id="403673"/>
    <lineage>
        <taxon>Eukaryota</taxon>
        <taxon>Fungi</taxon>
        <taxon>Fungi incertae sedis</taxon>
        <taxon>Chytridiomycota</taxon>
        <taxon>Chytridiomycota incertae sedis</taxon>
        <taxon>Chytridiomycetes</taxon>
        <taxon>Rhizophydiales</taxon>
        <taxon>Rhizophydiales incertae sedis</taxon>
        <taxon>Batrachochytrium</taxon>
    </lineage>
</organism>
<evidence type="ECO:0000256" key="4">
    <source>
        <dbReference type="SAM" id="SignalP"/>
    </source>
</evidence>
<feature type="region of interest" description="Disordered" evidence="2">
    <location>
        <begin position="983"/>
        <end position="1005"/>
    </location>
</feature>
<feature type="compositionally biased region" description="Polar residues" evidence="2">
    <location>
        <begin position="938"/>
        <end position="964"/>
    </location>
</feature>
<reference evidence="5 6" key="1">
    <citation type="submission" date="2006-10" db="EMBL/GenBank/DDBJ databases">
        <title>The Genome Sequence of Batrachochytrium dendrobatidis JEL423.</title>
        <authorList>
            <consortium name="The Broad Institute Genome Sequencing Platform"/>
            <person name="Birren B."/>
            <person name="Lander E."/>
            <person name="Galagan J."/>
            <person name="Cuomo C."/>
            <person name="Devon K."/>
            <person name="Jaffe D."/>
            <person name="Butler J."/>
            <person name="Alvarez P."/>
            <person name="Gnerre S."/>
            <person name="Grabherr M."/>
            <person name="Kleber M."/>
            <person name="Mauceli E."/>
            <person name="Brockman W."/>
            <person name="Young S."/>
            <person name="LaButti K."/>
            <person name="Sykes S."/>
            <person name="DeCaprio D."/>
            <person name="Crawford M."/>
            <person name="Koehrsen M."/>
            <person name="Engels R."/>
            <person name="Montgomery P."/>
            <person name="Pearson M."/>
            <person name="Howarth C."/>
            <person name="Larson L."/>
            <person name="White J."/>
            <person name="O'Leary S."/>
            <person name="Kodira C."/>
            <person name="Zeng Q."/>
            <person name="Yandava C."/>
            <person name="Alvarado L."/>
            <person name="Longcore J."/>
            <person name="James T."/>
        </authorList>
    </citation>
    <scope>NUCLEOTIDE SEQUENCE [LARGE SCALE GENOMIC DNA]</scope>
    <source>
        <strain evidence="5 6">JEL423</strain>
    </source>
</reference>
<feature type="chain" id="PRO_5008077871" evidence="4">
    <location>
        <begin position="18"/>
        <end position="1005"/>
    </location>
</feature>
<evidence type="ECO:0000256" key="1">
    <source>
        <dbReference type="ARBA" id="ARBA00038101"/>
    </source>
</evidence>
<keyword evidence="4" id="KW-0732">Signal</keyword>
<feature type="compositionally biased region" description="Polar residues" evidence="2">
    <location>
        <begin position="918"/>
        <end position="927"/>
    </location>
</feature>
<dbReference type="OrthoDB" id="27934at2759"/>
<accession>A0A177WTZ5</accession>
<keyword evidence="3" id="KW-1133">Transmembrane helix</keyword>
<dbReference type="InterPro" id="IPR011990">
    <property type="entry name" value="TPR-like_helical_dom_sf"/>
</dbReference>
<reference evidence="5 6" key="2">
    <citation type="submission" date="2016-05" db="EMBL/GenBank/DDBJ databases">
        <title>Lineage-specific infection strategies underlie the spectrum of fungal disease in amphibians.</title>
        <authorList>
            <person name="Cuomo C.A."/>
            <person name="Farrer R.A."/>
            <person name="James T."/>
            <person name="Longcore J."/>
            <person name="Birren B."/>
        </authorList>
    </citation>
    <scope>NUCLEOTIDE SEQUENCE [LARGE SCALE GENOMIC DNA]</scope>
    <source>
        <strain evidence="5 6">JEL423</strain>
    </source>
</reference>
<dbReference type="InterPro" id="IPR006597">
    <property type="entry name" value="Sel1-like"/>
</dbReference>
<feature type="transmembrane region" description="Helical" evidence="3">
    <location>
        <begin position="837"/>
        <end position="857"/>
    </location>
</feature>
<keyword evidence="3" id="KW-0812">Transmembrane</keyword>
<evidence type="ECO:0000256" key="2">
    <source>
        <dbReference type="SAM" id="MobiDB-lite"/>
    </source>
</evidence>
<dbReference type="Proteomes" id="UP000077115">
    <property type="component" value="Unassembled WGS sequence"/>
</dbReference>
<dbReference type="Gene3D" id="1.25.40.10">
    <property type="entry name" value="Tetratricopeptide repeat domain"/>
    <property type="match status" value="4"/>
</dbReference>
<protein>
    <submittedName>
        <fullName evidence="5">Uncharacterized protein</fullName>
    </submittedName>
</protein>
<dbReference type="VEuPathDB" id="FungiDB:BDEG_26923"/>
<dbReference type="SMART" id="SM00671">
    <property type="entry name" value="SEL1"/>
    <property type="match status" value="9"/>
</dbReference>
<dbReference type="GO" id="GO:0005789">
    <property type="term" value="C:endoplasmic reticulum membrane"/>
    <property type="evidence" value="ECO:0007669"/>
    <property type="project" value="TreeGrafter"/>
</dbReference>
<dbReference type="EMBL" id="DS022310">
    <property type="protein sequence ID" value="OAJ43578.1"/>
    <property type="molecule type" value="Genomic_DNA"/>
</dbReference>
<dbReference type="InterPro" id="IPR050767">
    <property type="entry name" value="Sel1_AlgK"/>
</dbReference>
<evidence type="ECO:0000313" key="5">
    <source>
        <dbReference type="EMBL" id="OAJ43578.1"/>
    </source>
</evidence>
<dbReference type="SUPFAM" id="SSF81901">
    <property type="entry name" value="HCP-like"/>
    <property type="match status" value="3"/>
</dbReference>
<proteinExistence type="inferred from homology"/>
<feature type="region of interest" description="Disordered" evidence="2">
    <location>
        <begin position="812"/>
        <end position="831"/>
    </location>
</feature>
<sequence length="1005" mass="111400">MVKWFLLLLLLGFQVQGQNENGPQDTVITDEHSQQVFQNIEPKVSFPGSESSQTVIRLLRFFQPDEAANLYADAIGILESLAPKNLIKSNRQNTKAYGAATEQNQLEQMEDLLNDLVGLIGRLFYSRVSWIRNLFTFTLHTPVHFKPETDSHVDFDNENQMIRDGNIDIPLIEESDSPALKRAKAVKWLYVAAFQMDSLPALKTLGDMYLFSEFGHQRNATAAFQFYLALATKGDPHGQFIVGKMYATGVGIQRNYPKALVYMTFSSLGNYLLAHQTLGYWHAVGITMPKDCESAGWHYSVVASAGVEQFRDGPLGGRVFPEHPLRLFEKEGGIFGEGASGSESHGKRKTNAGILSNDDILTFYRLQAETGDPYAQLITAQLYYQGTDTTEKDYSKALKFFERAANQHPGMAAINSADVSQTTLQAARSAAKAAGFLGVMHSRGEGVEVDLVKARMWYERGVAQDGAASFTGLGVMYMKGLGGLPKDEAKGVKLFEQGVAHDNADAMVYLAEHLMKAPRVDLTQVTKLLNKAAQTSNLLAYYHMGRMFLKGQGVVTNCKFALTYLKTVSERANWKDTALSDAEEALERGDRETAFLHYLFAAERGYEVAQANAAWMLDRGMYTPSTSLLWMDEKLADPYEFAMHLWNRASNQGNDDARVKIGDYFYYGLGMKGLPSTHRDDADEESFETVYKPSLIERLLGVTFIFDKARVSRPSYERAATYYQVAAETEYSSIAMYNLGYMHEHGLGAIKDLHLAKRWYDMALSTNPSAFIAVHIALSGLMIKWGVAYILGVIGFKSIGVDEADTLTTHHSVVDEAPLPPPSSSSHTEEVEMDDNLVSGNLFAILLFLAATGLMFWRNRLEHQHRAEEAAAAQQAARLAENQNVPAAAHTAMEHTQQATAFPDELSSAPKMTRETRNVSAQSTSKSGMEHTLPVASGSESAQPSDSTSIESNMNHQSASVDYSLNSTRSAFLKAAELRKRVVEHQQVDDQSKHTKGTDESDHNE</sequence>
<dbReference type="eggNOG" id="KOG1550">
    <property type="taxonomic scope" value="Eukaryota"/>
</dbReference>
<gene>
    <name evidence="5" type="ORF">BDEG_26923</name>
</gene>
<keyword evidence="3" id="KW-0472">Membrane</keyword>
<dbReference type="GO" id="GO:0036503">
    <property type="term" value="P:ERAD pathway"/>
    <property type="evidence" value="ECO:0007669"/>
    <property type="project" value="TreeGrafter"/>
</dbReference>
<comment type="similarity">
    <text evidence="1">Belongs to the sel-1 family.</text>
</comment>
<evidence type="ECO:0000256" key="3">
    <source>
        <dbReference type="SAM" id="Phobius"/>
    </source>
</evidence>
<dbReference type="PANTHER" id="PTHR11102">
    <property type="entry name" value="SEL-1-LIKE PROTEIN"/>
    <property type="match status" value="1"/>
</dbReference>
<dbReference type="Pfam" id="PF08238">
    <property type="entry name" value="Sel1"/>
    <property type="match status" value="9"/>
</dbReference>
<dbReference type="AlphaFoldDB" id="A0A177WTZ5"/>
<dbReference type="STRING" id="403673.A0A177WTZ5"/>
<dbReference type="PANTHER" id="PTHR11102:SF147">
    <property type="entry name" value="SEL1L ADAPTOR SUBUNIT OF ERAD E3 UBIQUITIN LIGASE"/>
    <property type="match status" value="1"/>
</dbReference>
<name>A0A177WTZ5_BATDL</name>